<comment type="caution">
    <text evidence="1">The sequence shown here is derived from an EMBL/GenBank/DDBJ whole genome shotgun (WGS) entry which is preliminary data.</text>
</comment>
<accession>A0A0G0AEM2</accession>
<evidence type="ECO:0000313" key="2">
    <source>
        <dbReference type="Proteomes" id="UP000034112"/>
    </source>
</evidence>
<dbReference type="Proteomes" id="UP000034112">
    <property type="component" value="Unassembled WGS sequence"/>
</dbReference>
<dbReference type="OrthoDB" id="4894672at2759"/>
<sequence>MNNTTTWEEEYYDGSLLYADHRTVLVHKLAKPTLADSFNLSTEAWHAKWKEYLDPKKSYILFKTGDLNKLGFSCSDPNDDLFLPLQFLVDLSNKQYDWNTGYKAKDSNNNDLYGIVGRNQQGNLMDASSTQVLDSVSNSQKLNEVIDKQMCHWHTINIANAFRSVDPNSGLTLLIRPVGAQNGITDGQVLNAFRRVTSHMKFHTTYILEPEAGRTLNDYTLIQVDRPFPQGSVSVGTTLTEWANVVYTAAQNNPSDPVKQVGLDFGKFLEGVKQCAQLPTAIDADKIKEAVGKRKEVKTQQSAMGGLSATHLTTLFGWNEDPPQGLTKAEPSLVASSDCFFFRWNRSGYESSWQVLYKYEAELRKLSHKAGPQGQVQVKINDGLPVRPLRNPNPFQWTFGSNPDGLHETLVNRFPWLCYALEYHITMDGSLVFGTPNTLKQVVDFFPFTRPFFTTAEALVDRFLLDELYYKRTTAIKEEIANANANNAGVNRTTGLATAFEVQDLAHQSFGSVGTLRIGAYSYTVDIN</sequence>
<protein>
    <submittedName>
        <fullName evidence="1">Uncharacterized protein</fullName>
    </submittedName>
</protein>
<name>A0A0G0AEM2_TRIHA</name>
<organism evidence="1 2">
    <name type="scientific">Trichoderma harzianum</name>
    <name type="common">Hypocrea lixii</name>
    <dbReference type="NCBI Taxonomy" id="5544"/>
    <lineage>
        <taxon>Eukaryota</taxon>
        <taxon>Fungi</taxon>
        <taxon>Dikarya</taxon>
        <taxon>Ascomycota</taxon>
        <taxon>Pezizomycotina</taxon>
        <taxon>Sordariomycetes</taxon>
        <taxon>Hypocreomycetidae</taxon>
        <taxon>Hypocreales</taxon>
        <taxon>Hypocreaceae</taxon>
        <taxon>Trichoderma</taxon>
    </lineage>
</organism>
<proteinExistence type="predicted"/>
<dbReference type="EMBL" id="JOKZ01000109">
    <property type="protein sequence ID" value="KKP03469.1"/>
    <property type="molecule type" value="Genomic_DNA"/>
</dbReference>
<gene>
    <name evidence="1" type="ORF">THAR02_04448</name>
</gene>
<reference evidence="2" key="1">
    <citation type="journal article" date="2015" name="Genome Announc.">
        <title>Draft whole-genome sequence of the biocontrol agent Trichoderma harzianum T6776.</title>
        <authorList>
            <person name="Baroncelli R."/>
            <person name="Piaggeschi G."/>
            <person name="Fiorini L."/>
            <person name="Bertolini E."/>
            <person name="Zapparata A."/>
            <person name="Pe M.E."/>
            <person name="Sarrocco S."/>
            <person name="Vannacci G."/>
        </authorList>
    </citation>
    <scope>NUCLEOTIDE SEQUENCE [LARGE SCALE GENOMIC DNA]</scope>
    <source>
        <strain evidence="2">T6776</strain>
    </source>
</reference>
<dbReference type="AlphaFoldDB" id="A0A0G0AEM2"/>
<evidence type="ECO:0000313" key="1">
    <source>
        <dbReference type="EMBL" id="KKP03469.1"/>
    </source>
</evidence>